<dbReference type="EMBL" id="BSOH01000005">
    <property type="protein sequence ID" value="GLR16378.1"/>
    <property type="molecule type" value="Genomic_DNA"/>
</dbReference>
<keyword evidence="1" id="KW-1133">Transmembrane helix</keyword>
<evidence type="ECO:0000313" key="3">
    <source>
        <dbReference type="Proteomes" id="UP001156666"/>
    </source>
</evidence>
<proteinExistence type="predicted"/>
<name>A0AA37WD16_9BACT</name>
<evidence type="ECO:0008006" key="4">
    <source>
        <dbReference type="Google" id="ProtNLM"/>
    </source>
</evidence>
<dbReference type="GO" id="GO:0042834">
    <property type="term" value="F:peptidoglycan binding"/>
    <property type="evidence" value="ECO:0007669"/>
    <property type="project" value="InterPro"/>
</dbReference>
<organism evidence="2 3">
    <name type="scientific">Portibacter lacus</name>
    <dbReference type="NCBI Taxonomy" id="1099794"/>
    <lineage>
        <taxon>Bacteria</taxon>
        <taxon>Pseudomonadati</taxon>
        <taxon>Bacteroidota</taxon>
        <taxon>Saprospiria</taxon>
        <taxon>Saprospirales</taxon>
        <taxon>Haliscomenobacteraceae</taxon>
        <taxon>Portibacter</taxon>
    </lineage>
</organism>
<sequence>MMSIDRLELGPNIRNYIELNNSLDLVGIGRLVKRNKSTVLNKESNFILPSASALELESSHSTSDGNFINFLSNKMDIALEDAQVIYKKWCAELSFDLETKGKVALGGLGKFIKRGNQSTFEMEDAALAGNTFGLPALKLSRLTPVTPPVVAKIEEDLVVKSLRIKDKSDRNFLLNTAAVAALFMLLVFSYHYYWPSEKVNHLSHLKVDQERLNKDPEKLLVSEKFIPELIPGIVEPEEHVASCALIIGSFSRKSNADEIQEKAITAGYEVFTEEYHEFYRVGISMPCNEIQGAAFREVEEAFGIDPWLLIH</sequence>
<protein>
    <recommendedName>
        <fullName evidence="4">SPOR domain-containing protein</fullName>
    </recommendedName>
</protein>
<dbReference type="Proteomes" id="UP001156666">
    <property type="component" value="Unassembled WGS sequence"/>
</dbReference>
<reference evidence="2" key="1">
    <citation type="journal article" date="2014" name="Int. J. Syst. Evol. Microbiol.">
        <title>Complete genome sequence of Corynebacterium casei LMG S-19264T (=DSM 44701T), isolated from a smear-ripened cheese.</title>
        <authorList>
            <consortium name="US DOE Joint Genome Institute (JGI-PGF)"/>
            <person name="Walter F."/>
            <person name="Albersmeier A."/>
            <person name="Kalinowski J."/>
            <person name="Ruckert C."/>
        </authorList>
    </citation>
    <scope>NUCLEOTIDE SEQUENCE</scope>
    <source>
        <strain evidence="2">NBRC 108769</strain>
    </source>
</reference>
<keyword evidence="1" id="KW-0472">Membrane</keyword>
<keyword evidence="1" id="KW-0812">Transmembrane</keyword>
<reference evidence="2" key="2">
    <citation type="submission" date="2023-01" db="EMBL/GenBank/DDBJ databases">
        <title>Draft genome sequence of Portibacter lacus strain NBRC 108769.</title>
        <authorList>
            <person name="Sun Q."/>
            <person name="Mori K."/>
        </authorList>
    </citation>
    <scope>NUCLEOTIDE SEQUENCE</scope>
    <source>
        <strain evidence="2">NBRC 108769</strain>
    </source>
</reference>
<comment type="caution">
    <text evidence="2">The sequence shown here is derived from an EMBL/GenBank/DDBJ whole genome shotgun (WGS) entry which is preliminary data.</text>
</comment>
<dbReference type="RefSeq" id="WP_284283361.1">
    <property type="nucleotide sequence ID" value="NZ_BSOH01000005.1"/>
</dbReference>
<gene>
    <name evidence="2" type="ORF">GCM10007940_09930</name>
</gene>
<dbReference type="InterPro" id="IPR036680">
    <property type="entry name" value="SPOR-like_sf"/>
</dbReference>
<evidence type="ECO:0000313" key="2">
    <source>
        <dbReference type="EMBL" id="GLR16378.1"/>
    </source>
</evidence>
<accession>A0AA37WD16</accession>
<feature type="transmembrane region" description="Helical" evidence="1">
    <location>
        <begin position="172"/>
        <end position="194"/>
    </location>
</feature>
<dbReference type="SUPFAM" id="SSF110997">
    <property type="entry name" value="Sporulation related repeat"/>
    <property type="match status" value="1"/>
</dbReference>
<dbReference type="AlphaFoldDB" id="A0AA37WD16"/>
<keyword evidence="3" id="KW-1185">Reference proteome</keyword>
<evidence type="ECO:0000256" key="1">
    <source>
        <dbReference type="SAM" id="Phobius"/>
    </source>
</evidence>